<evidence type="ECO:0000259" key="6">
    <source>
        <dbReference type="PROSITE" id="PS51462"/>
    </source>
</evidence>
<keyword evidence="3 5" id="KW-0378">Hydrolase</keyword>
<accession>A0A8J3YPA0</accession>
<protein>
    <submittedName>
        <fullName evidence="7">NUDIX hydrolase</fullName>
    </submittedName>
</protein>
<evidence type="ECO:0000256" key="2">
    <source>
        <dbReference type="ARBA" id="ARBA00005582"/>
    </source>
</evidence>
<dbReference type="RefSeq" id="WP_308440016.1">
    <property type="nucleotide sequence ID" value="NZ_BOPF01000015.1"/>
</dbReference>
<evidence type="ECO:0000256" key="5">
    <source>
        <dbReference type="RuleBase" id="RU003476"/>
    </source>
</evidence>
<reference evidence="7" key="1">
    <citation type="submission" date="2021-01" db="EMBL/GenBank/DDBJ databases">
        <title>Whole genome shotgun sequence of Virgisporangium aliadipatigenens NBRC 105644.</title>
        <authorList>
            <person name="Komaki H."/>
            <person name="Tamura T."/>
        </authorList>
    </citation>
    <scope>NUCLEOTIDE SEQUENCE</scope>
    <source>
        <strain evidence="7">NBRC 105644</strain>
    </source>
</reference>
<proteinExistence type="inferred from homology"/>
<dbReference type="InterPro" id="IPR020084">
    <property type="entry name" value="NUDIX_hydrolase_CS"/>
</dbReference>
<dbReference type="InterPro" id="IPR000086">
    <property type="entry name" value="NUDIX_hydrolase_dom"/>
</dbReference>
<dbReference type="PROSITE" id="PS51462">
    <property type="entry name" value="NUDIX"/>
    <property type="match status" value="1"/>
</dbReference>
<evidence type="ECO:0000256" key="4">
    <source>
        <dbReference type="ARBA" id="ARBA00022842"/>
    </source>
</evidence>
<dbReference type="Gene3D" id="3.90.79.10">
    <property type="entry name" value="Nucleoside Triphosphate Pyrophosphohydrolase"/>
    <property type="match status" value="1"/>
</dbReference>
<dbReference type="SUPFAM" id="SSF55811">
    <property type="entry name" value="Nudix"/>
    <property type="match status" value="1"/>
</dbReference>
<feature type="domain" description="Nudix hydrolase" evidence="6">
    <location>
        <begin position="40"/>
        <end position="171"/>
    </location>
</feature>
<dbReference type="PANTHER" id="PTHR43222">
    <property type="entry name" value="NUDIX HYDROLASE 23"/>
    <property type="match status" value="1"/>
</dbReference>
<dbReference type="GO" id="GO:0016787">
    <property type="term" value="F:hydrolase activity"/>
    <property type="evidence" value="ECO:0007669"/>
    <property type="project" value="UniProtKB-KW"/>
</dbReference>
<evidence type="ECO:0000256" key="1">
    <source>
        <dbReference type="ARBA" id="ARBA00001946"/>
    </source>
</evidence>
<dbReference type="PROSITE" id="PS00893">
    <property type="entry name" value="NUDIX_BOX"/>
    <property type="match status" value="1"/>
</dbReference>
<keyword evidence="8" id="KW-1185">Reference proteome</keyword>
<comment type="similarity">
    <text evidence="2 5">Belongs to the Nudix hydrolase family.</text>
</comment>
<comment type="caution">
    <text evidence="7">The sequence shown here is derived from an EMBL/GenBank/DDBJ whole genome shotgun (WGS) entry which is preliminary data.</text>
</comment>
<dbReference type="CDD" id="cd04674">
    <property type="entry name" value="NUDIX_Hydrolase"/>
    <property type="match status" value="1"/>
</dbReference>
<name>A0A8J3YPA0_9ACTN</name>
<evidence type="ECO:0000256" key="3">
    <source>
        <dbReference type="ARBA" id="ARBA00022801"/>
    </source>
</evidence>
<dbReference type="PANTHER" id="PTHR43222:SF12">
    <property type="entry name" value="NUDIX HYDROLASE"/>
    <property type="match status" value="1"/>
</dbReference>
<dbReference type="Pfam" id="PF00293">
    <property type="entry name" value="NUDIX"/>
    <property type="match status" value="1"/>
</dbReference>
<dbReference type="Proteomes" id="UP000619260">
    <property type="component" value="Unassembled WGS sequence"/>
</dbReference>
<dbReference type="PRINTS" id="PR00502">
    <property type="entry name" value="NUDIXFAMILY"/>
</dbReference>
<organism evidence="7 8">
    <name type="scientific">Virgisporangium aliadipatigenens</name>
    <dbReference type="NCBI Taxonomy" id="741659"/>
    <lineage>
        <taxon>Bacteria</taxon>
        <taxon>Bacillati</taxon>
        <taxon>Actinomycetota</taxon>
        <taxon>Actinomycetes</taxon>
        <taxon>Micromonosporales</taxon>
        <taxon>Micromonosporaceae</taxon>
        <taxon>Virgisporangium</taxon>
    </lineage>
</organism>
<dbReference type="AlphaFoldDB" id="A0A8J3YPA0"/>
<evidence type="ECO:0000313" key="7">
    <source>
        <dbReference type="EMBL" id="GIJ47525.1"/>
    </source>
</evidence>
<dbReference type="EMBL" id="BOPF01000015">
    <property type="protein sequence ID" value="GIJ47525.1"/>
    <property type="molecule type" value="Genomic_DNA"/>
</dbReference>
<keyword evidence="4" id="KW-0460">Magnesium</keyword>
<comment type="cofactor">
    <cofactor evidence="1">
        <name>Mg(2+)</name>
        <dbReference type="ChEBI" id="CHEBI:18420"/>
    </cofactor>
</comment>
<evidence type="ECO:0000313" key="8">
    <source>
        <dbReference type="Proteomes" id="UP000619260"/>
    </source>
</evidence>
<gene>
    <name evidence="7" type="ORF">Val02_44110</name>
</gene>
<dbReference type="InterPro" id="IPR020476">
    <property type="entry name" value="Nudix_hydrolase"/>
</dbReference>
<sequence length="172" mass="18615">MYRLKIMQHSHCSYCGTAYAEGADWPRVCASCGQTTWRNPLPVAVALLPVRTAGGPVGLVVVRRTIEPGYGQLGLPGGFMEVGEDWRQAAVRELREETGIAADPAGVRLFDVHSTPSTHNLLVFGLLPQVEAADLPEVAATDEASEWLVLTEPVELVFSTHTQAMADWFAAV</sequence>
<dbReference type="InterPro" id="IPR015797">
    <property type="entry name" value="NUDIX_hydrolase-like_dom_sf"/>
</dbReference>